<dbReference type="RefSeq" id="XP_062687792.1">
    <property type="nucleotide sequence ID" value="XM_062839348.1"/>
</dbReference>
<evidence type="ECO:0000313" key="1">
    <source>
        <dbReference type="EMBL" id="KAK3484698.1"/>
    </source>
</evidence>
<dbReference type="AlphaFoldDB" id="A0AAJ0HY68"/>
<reference evidence="1 2" key="1">
    <citation type="journal article" date="2023" name="Mol. Phylogenet. Evol.">
        <title>Genome-scale phylogeny and comparative genomics of the fungal order Sordariales.</title>
        <authorList>
            <person name="Hensen N."/>
            <person name="Bonometti L."/>
            <person name="Westerberg I."/>
            <person name="Brannstrom I.O."/>
            <person name="Guillou S."/>
            <person name="Cros-Aarteil S."/>
            <person name="Calhoun S."/>
            <person name="Haridas S."/>
            <person name="Kuo A."/>
            <person name="Mondo S."/>
            <person name="Pangilinan J."/>
            <person name="Riley R."/>
            <person name="LaButti K."/>
            <person name="Andreopoulos B."/>
            <person name="Lipzen A."/>
            <person name="Chen C."/>
            <person name="Yan M."/>
            <person name="Daum C."/>
            <person name="Ng V."/>
            <person name="Clum A."/>
            <person name="Steindorff A."/>
            <person name="Ohm R.A."/>
            <person name="Martin F."/>
            <person name="Silar P."/>
            <person name="Natvig D.O."/>
            <person name="Lalanne C."/>
            <person name="Gautier V."/>
            <person name="Ament-Velasquez S.L."/>
            <person name="Kruys A."/>
            <person name="Hutchinson M.I."/>
            <person name="Powell A.J."/>
            <person name="Barry K."/>
            <person name="Miller A.N."/>
            <person name="Grigoriev I.V."/>
            <person name="Debuchy R."/>
            <person name="Gladieux P."/>
            <person name="Hiltunen Thoren M."/>
            <person name="Johannesson H."/>
        </authorList>
    </citation>
    <scope>NUCLEOTIDE SEQUENCE [LARGE SCALE GENOMIC DNA]</scope>
    <source>
        <strain evidence="1 2">FGSC 10403</strain>
    </source>
</reference>
<evidence type="ECO:0000313" key="2">
    <source>
        <dbReference type="Proteomes" id="UP001285908"/>
    </source>
</evidence>
<name>A0AAJ0HY68_9PEZI</name>
<dbReference type="GeneID" id="87876970"/>
<comment type="caution">
    <text evidence="1">The sequence shown here is derived from an EMBL/GenBank/DDBJ whole genome shotgun (WGS) entry which is preliminary data.</text>
</comment>
<sequence length="163" mass="17949">MTRLADGRLWLTSRRTERGVDGFSVGGQAIPPGHRIPMHKSNGCGHGKMQKASNYQSTGIAWNAGSGYGDDTKTIDIDDCRNLSTLQSPRWAVHGCSSGVQAPSTLHHTSTTERILAVRKILGACLMRYKSGNSQMPKRTLLSGIKQLPEPRLKTLTYERTHY</sequence>
<dbReference type="Proteomes" id="UP001285908">
    <property type="component" value="Unassembled WGS sequence"/>
</dbReference>
<organism evidence="1 2">
    <name type="scientific">Neurospora hispaniola</name>
    <dbReference type="NCBI Taxonomy" id="588809"/>
    <lineage>
        <taxon>Eukaryota</taxon>
        <taxon>Fungi</taxon>
        <taxon>Dikarya</taxon>
        <taxon>Ascomycota</taxon>
        <taxon>Pezizomycotina</taxon>
        <taxon>Sordariomycetes</taxon>
        <taxon>Sordariomycetidae</taxon>
        <taxon>Sordariales</taxon>
        <taxon>Sordariaceae</taxon>
        <taxon>Neurospora</taxon>
    </lineage>
</organism>
<keyword evidence="2" id="KW-1185">Reference proteome</keyword>
<protein>
    <submittedName>
        <fullName evidence="1">Uncharacterized protein</fullName>
    </submittedName>
</protein>
<accession>A0AAJ0HY68</accession>
<dbReference type="EMBL" id="JAULSX010000014">
    <property type="protein sequence ID" value="KAK3484698.1"/>
    <property type="molecule type" value="Genomic_DNA"/>
</dbReference>
<proteinExistence type="predicted"/>
<gene>
    <name evidence="1" type="ORF">B0T23DRAFT_408916</name>
</gene>